<evidence type="ECO:0000256" key="3">
    <source>
        <dbReference type="PROSITE-ProRule" id="PRU00339"/>
    </source>
</evidence>
<sequence>MSTSHSTKDSLLNQANDTSTISDKIDCYKKIIALDPHDPRAFHSLGDVYSSFDEVKSKMYWEMAVQRYSEKIESFNDSASEYLKRSDNSELPKIESKDVFREVGQYFYNLGEIHYNLHKYSQATDAYKKALKMDSTQVDCLYDLAMSLFHEKKFEESKKYLLEFLAKQSNYAGHYHLGLIFAGEGCIKEALGEFWNCIELAQDDSVSDYYRGMSYHHLGNMKLSEKYLKLSIAKDPEDLETIHTLINLYESNGEGQKAYEYYEQIRSKKETLRSMRDTM</sequence>
<gene>
    <name evidence="4" type="ORF">NMSP_1253</name>
</gene>
<keyword evidence="2 3" id="KW-0802">TPR repeat</keyword>
<protein>
    <submittedName>
        <fullName evidence="4">Photosystem I assembly protein Ycf3</fullName>
    </submittedName>
</protein>
<dbReference type="GeneID" id="32901703"/>
<evidence type="ECO:0000256" key="2">
    <source>
        <dbReference type="ARBA" id="ARBA00022803"/>
    </source>
</evidence>
<feature type="repeat" description="TPR" evidence="3">
    <location>
        <begin position="104"/>
        <end position="137"/>
    </location>
</feature>
<reference evidence="4 5" key="1">
    <citation type="journal article" date="2017" name="Environ. Microbiol.">
        <title>Genome and epigenome of a novel marine Thaumarchaeota strain suggest viral infection, phosphorothioation DNA modification and multiple restriction systems.</title>
        <authorList>
            <person name="Ahlgren N.A."/>
            <person name="Chen Y."/>
            <person name="Needham D.M."/>
            <person name="Parada A.E."/>
            <person name="Sachdeva R."/>
            <person name="Trinh V."/>
            <person name="Chen T."/>
            <person name="Fuhrman J.A."/>
        </authorList>
    </citation>
    <scope>NUCLEOTIDE SEQUENCE [LARGE SCALE GENOMIC DNA]</scope>
    <source>
        <strain evidence="4 5">SPOT01</strain>
    </source>
</reference>
<organism evidence="4 5">
    <name type="scientific">Candidatus Nitrosomarinus catalinensis</name>
    <dbReference type="NCBI Taxonomy" id="1898749"/>
    <lineage>
        <taxon>Archaea</taxon>
        <taxon>Nitrososphaerota</taxon>
        <taxon>Nitrososphaeria</taxon>
        <taxon>Nitrosopumilales</taxon>
        <taxon>Nitrosopumilaceae</taxon>
        <taxon>Candidatus Nitrosomarinus</taxon>
    </lineage>
</organism>
<keyword evidence="5" id="KW-1185">Reference proteome</keyword>
<evidence type="ECO:0000313" key="5">
    <source>
        <dbReference type="Proteomes" id="UP000249949"/>
    </source>
</evidence>
<dbReference type="PROSITE" id="PS50293">
    <property type="entry name" value="TPR_REGION"/>
    <property type="match status" value="1"/>
</dbReference>
<dbReference type="OrthoDB" id="115601at2157"/>
<dbReference type="SUPFAM" id="SSF48452">
    <property type="entry name" value="TPR-like"/>
    <property type="match status" value="1"/>
</dbReference>
<dbReference type="Pfam" id="PF00515">
    <property type="entry name" value="TPR_1"/>
    <property type="match status" value="1"/>
</dbReference>
<dbReference type="RefSeq" id="WP_086907912.1">
    <property type="nucleotide sequence ID" value="NZ_CP021324.1"/>
</dbReference>
<dbReference type="PANTHER" id="PTHR44943">
    <property type="entry name" value="CELLULOSE SYNTHASE OPERON PROTEIN C"/>
    <property type="match status" value="1"/>
</dbReference>
<dbReference type="Proteomes" id="UP000249949">
    <property type="component" value="Chromosome"/>
</dbReference>
<proteinExistence type="predicted"/>
<dbReference type="InterPro" id="IPR051685">
    <property type="entry name" value="Ycf3/AcsC/BcsC/TPR_MFPF"/>
</dbReference>
<name>A0A2Z2HLK3_9ARCH</name>
<dbReference type="PROSITE" id="PS50005">
    <property type="entry name" value="TPR"/>
    <property type="match status" value="1"/>
</dbReference>
<dbReference type="AlphaFoldDB" id="A0A2Z2HLK3"/>
<dbReference type="SMART" id="SM00028">
    <property type="entry name" value="TPR"/>
    <property type="match status" value="5"/>
</dbReference>
<dbReference type="InterPro" id="IPR011990">
    <property type="entry name" value="TPR-like_helical_dom_sf"/>
</dbReference>
<dbReference type="InterPro" id="IPR019734">
    <property type="entry name" value="TPR_rpt"/>
</dbReference>
<accession>A0A2Z2HLK3</accession>
<dbReference type="Gene3D" id="1.25.40.10">
    <property type="entry name" value="Tetratricopeptide repeat domain"/>
    <property type="match status" value="2"/>
</dbReference>
<dbReference type="EMBL" id="CP021324">
    <property type="protein sequence ID" value="ARS64868.1"/>
    <property type="molecule type" value="Genomic_DNA"/>
</dbReference>
<evidence type="ECO:0000256" key="1">
    <source>
        <dbReference type="ARBA" id="ARBA00022737"/>
    </source>
</evidence>
<keyword evidence="1" id="KW-0677">Repeat</keyword>
<dbReference type="KEGG" id="nct:NMSP_1253"/>
<evidence type="ECO:0000313" key="4">
    <source>
        <dbReference type="EMBL" id="ARS64868.1"/>
    </source>
</evidence>
<dbReference type="PANTHER" id="PTHR44943:SF8">
    <property type="entry name" value="TPR REPEAT-CONTAINING PROTEIN MJ0263"/>
    <property type="match status" value="1"/>
</dbReference>